<keyword evidence="5 12" id="KW-0378">Hydrolase</keyword>
<evidence type="ECO:0000256" key="8">
    <source>
        <dbReference type="RuleBase" id="RU004447"/>
    </source>
</evidence>
<feature type="chain" id="PRO_5016995285" evidence="9">
    <location>
        <begin position="23"/>
        <end position="944"/>
    </location>
</feature>
<dbReference type="PROSITE" id="PS00143">
    <property type="entry name" value="INSULINASE"/>
    <property type="match status" value="1"/>
</dbReference>
<dbReference type="Pfam" id="PF00675">
    <property type="entry name" value="Peptidase_M16"/>
    <property type="match status" value="1"/>
</dbReference>
<feature type="domain" description="Peptidase M16 C-terminal" evidence="11">
    <location>
        <begin position="694"/>
        <end position="872"/>
    </location>
</feature>
<evidence type="ECO:0000256" key="3">
    <source>
        <dbReference type="ARBA" id="ARBA00022670"/>
    </source>
</evidence>
<gene>
    <name evidence="12" type="primary">ptrA_4</name>
    <name evidence="12" type="ORF">NCTC13043_02160</name>
</gene>
<evidence type="ECO:0000256" key="2">
    <source>
        <dbReference type="ARBA" id="ARBA00007261"/>
    </source>
</evidence>
<dbReference type="PROSITE" id="PS51257">
    <property type="entry name" value="PROKAR_LIPOPROTEIN"/>
    <property type="match status" value="1"/>
</dbReference>
<dbReference type="Gene3D" id="3.30.830.10">
    <property type="entry name" value="Metalloenzyme, LuxS/M16 peptidase-like"/>
    <property type="match status" value="4"/>
</dbReference>
<comment type="cofactor">
    <cofactor evidence="1">
        <name>Zn(2+)</name>
        <dbReference type="ChEBI" id="CHEBI:29105"/>
    </cofactor>
</comment>
<dbReference type="PANTHER" id="PTHR43690:SF17">
    <property type="entry name" value="PROTEIN YHJJ"/>
    <property type="match status" value="1"/>
</dbReference>
<evidence type="ECO:0000259" key="11">
    <source>
        <dbReference type="Pfam" id="PF05193"/>
    </source>
</evidence>
<dbReference type="Proteomes" id="UP000254235">
    <property type="component" value="Unassembled WGS sequence"/>
</dbReference>
<evidence type="ECO:0000256" key="9">
    <source>
        <dbReference type="SAM" id="SignalP"/>
    </source>
</evidence>
<dbReference type="AlphaFoldDB" id="A0A379G9F2"/>
<dbReference type="GO" id="GO:0006508">
    <property type="term" value="P:proteolysis"/>
    <property type="evidence" value="ECO:0007669"/>
    <property type="project" value="UniProtKB-KW"/>
</dbReference>
<dbReference type="GO" id="GO:0046872">
    <property type="term" value="F:metal ion binding"/>
    <property type="evidence" value="ECO:0007669"/>
    <property type="project" value="UniProtKB-KW"/>
</dbReference>
<dbReference type="InterPro" id="IPR011249">
    <property type="entry name" value="Metalloenz_LuxS/M16"/>
</dbReference>
<dbReference type="EMBL" id="UGTP01000003">
    <property type="protein sequence ID" value="SUC37664.1"/>
    <property type="molecule type" value="Genomic_DNA"/>
</dbReference>
<feature type="domain" description="Peptidase M16 N-terminal" evidence="10">
    <location>
        <begin position="61"/>
        <end position="176"/>
    </location>
</feature>
<protein>
    <submittedName>
        <fullName evidence="12">Protease 3</fullName>
        <ecNumber evidence="12">3.4.24.55</ecNumber>
    </submittedName>
</protein>
<evidence type="ECO:0000256" key="5">
    <source>
        <dbReference type="ARBA" id="ARBA00022801"/>
    </source>
</evidence>
<evidence type="ECO:0000256" key="1">
    <source>
        <dbReference type="ARBA" id="ARBA00001947"/>
    </source>
</evidence>
<keyword evidence="3 12" id="KW-0645">Protease</keyword>
<dbReference type="GO" id="GO:0004222">
    <property type="term" value="F:metalloendopeptidase activity"/>
    <property type="evidence" value="ECO:0007669"/>
    <property type="project" value="UniProtKB-EC"/>
</dbReference>
<dbReference type="EC" id="3.4.24.55" evidence="12"/>
<dbReference type="InterPro" id="IPR050626">
    <property type="entry name" value="Peptidase_M16"/>
</dbReference>
<keyword evidence="6" id="KW-0862">Zinc</keyword>
<evidence type="ECO:0000256" key="7">
    <source>
        <dbReference type="ARBA" id="ARBA00023049"/>
    </source>
</evidence>
<comment type="similarity">
    <text evidence="2 8">Belongs to the peptidase M16 family.</text>
</comment>
<evidence type="ECO:0000256" key="4">
    <source>
        <dbReference type="ARBA" id="ARBA00022723"/>
    </source>
</evidence>
<dbReference type="InterPro" id="IPR001431">
    <property type="entry name" value="Pept_M16_Zn_BS"/>
</dbReference>
<keyword evidence="7" id="KW-0482">Metalloprotease</keyword>
<organism evidence="12 13">
    <name type="scientific">Prevotella pallens</name>
    <dbReference type="NCBI Taxonomy" id="60133"/>
    <lineage>
        <taxon>Bacteria</taxon>
        <taxon>Pseudomonadati</taxon>
        <taxon>Bacteroidota</taxon>
        <taxon>Bacteroidia</taxon>
        <taxon>Bacteroidales</taxon>
        <taxon>Prevotellaceae</taxon>
        <taxon>Prevotella</taxon>
    </lineage>
</organism>
<feature type="domain" description="Peptidase M16 C-terminal" evidence="11">
    <location>
        <begin position="212"/>
        <end position="397"/>
    </location>
</feature>
<dbReference type="PANTHER" id="PTHR43690">
    <property type="entry name" value="NARDILYSIN"/>
    <property type="match status" value="1"/>
</dbReference>
<feature type="signal peptide" evidence="9">
    <location>
        <begin position="1"/>
        <end position="22"/>
    </location>
</feature>
<evidence type="ECO:0000259" key="10">
    <source>
        <dbReference type="Pfam" id="PF00675"/>
    </source>
</evidence>
<keyword evidence="4" id="KW-0479">Metal-binding</keyword>
<dbReference type="InterPro" id="IPR007863">
    <property type="entry name" value="Peptidase_M16_C"/>
</dbReference>
<evidence type="ECO:0000313" key="12">
    <source>
        <dbReference type="EMBL" id="SUC37664.1"/>
    </source>
</evidence>
<accession>A0A379G9F2</accession>
<proteinExistence type="inferred from homology"/>
<dbReference type="InterPro" id="IPR011765">
    <property type="entry name" value="Pept_M16_N"/>
</dbReference>
<keyword evidence="9" id="KW-0732">Signal</keyword>
<sequence length="944" mass="108082">MQNKMKHFLTIVALFFACNIYAQQGKIDNDNTIRKGILPNGMTYYIRHNAQTKGVADFYIAQKVGSILEEKRQRGLAHFLEHMAFNGTKHFPGNTLQPGIVAWCESVGIKFGANLNAYTSVDQTVYNISAAPVTREGVIDSCLLILNDWSHELLLTDKEIDKERGVIEEEWRTRRSGMAMQRLSEQAMPVIYAGTKYSDCMPIGNIDIVRTFPYNDLRDYYSKWYRPDLQAIIVVGDINEDKIEEKIKKLFAKIPLPQNPVHRIYYPIGNNEKMILYTATDKEQPTVNFTLYMKRDVTPKQERNTIQNYADDYKTNILRMAINDRLEELSRTKNAPFISASVRSGNFFLASTKDAFELSGVLKEGKVIEAIQLLVGEVERARANGITIDELKRGKAEMLSYAENDYNDRSNRRNGEFVEQCVQNFLEETPIIDPEKELEMVRKLDKTVTIDDVNALAKTIITNQNQVVTMFGPDKNTFKMPTNSSIENAILKAQKQHYTPYKTQNTLTERLITKLPKPGSIISERTYKYGYTEFTLSNGLKVYVRPTNFEPDEVNLKLFSLGGKNIYPDSEMPNLTYLMAGATIGGVAQYNDLTLEKMLAGKTATVTPFIDNDTRGMAGTSNVKDTKTLLELVYLYFTQPRKDPQAFKNLMEQQQEFLTNAHVNPMLAYNDTLHKVAYATNRMASMDKEQLKRVNYNRIMHIYKELFANAANFKLILTGNININKLKPLLCQYIATLPSNNTKEAIGTYEPKLVDGKKTYIFHKKQTTPTAITTIVIKGKMEYNNRNELLMDAIGQLLRIVYTEKVREDKGGTYSVQASGNLQHHPDDEALLRIAFQTDPQKYNDLIPIVYKELEKMATEGPSQQDLDKVKAYELKVYNQVLRMNNYWEYVLYTDLYNGIDVDTDFRYIVENMTCDDIRTTLRNLLNQNNCIEVTMTQPTTPAK</sequence>
<dbReference type="SUPFAM" id="SSF63411">
    <property type="entry name" value="LuxS/MPP-like metallohydrolase"/>
    <property type="match status" value="4"/>
</dbReference>
<reference evidence="12 13" key="1">
    <citation type="submission" date="2018-06" db="EMBL/GenBank/DDBJ databases">
        <authorList>
            <consortium name="Pathogen Informatics"/>
            <person name="Doyle S."/>
        </authorList>
    </citation>
    <scope>NUCLEOTIDE SEQUENCE [LARGE SCALE GENOMIC DNA]</scope>
    <source>
        <strain evidence="12 13">NCTC13043</strain>
    </source>
</reference>
<evidence type="ECO:0000313" key="13">
    <source>
        <dbReference type="Proteomes" id="UP000254235"/>
    </source>
</evidence>
<dbReference type="Pfam" id="PF05193">
    <property type="entry name" value="Peptidase_M16_C"/>
    <property type="match status" value="2"/>
</dbReference>
<name>A0A379G9F2_9BACT</name>
<evidence type="ECO:0000256" key="6">
    <source>
        <dbReference type="ARBA" id="ARBA00022833"/>
    </source>
</evidence>